<evidence type="ECO:0000256" key="3">
    <source>
        <dbReference type="SAM" id="SignalP"/>
    </source>
</evidence>
<feature type="region of interest" description="Disordered" evidence="1">
    <location>
        <begin position="373"/>
        <end position="450"/>
    </location>
</feature>
<proteinExistence type="predicted"/>
<keyword evidence="5" id="KW-1185">Reference proteome</keyword>
<feature type="chain" id="PRO_5034162472" evidence="3">
    <location>
        <begin position="24"/>
        <end position="450"/>
    </location>
</feature>
<evidence type="ECO:0000313" key="4">
    <source>
        <dbReference type="EMBL" id="KAF7368175.1"/>
    </source>
</evidence>
<feature type="signal peptide" evidence="3">
    <location>
        <begin position="1"/>
        <end position="23"/>
    </location>
</feature>
<protein>
    <submittedName>
        <fullName evidence="4">Uncharacterized protein</fullName>
    </submittedName>
</protein>
<dbReference type="OrthoDB" id="2527908at2759"/>
<feature type="region of interest" description="Disordered" evidence="1">
    <location>
        <begin position="299"/>
        <end position="361"/>
    </location>
</feature>
<dbReference type="AlphaFoldDB" id="A0A8H6YW38"/>
<feature type="region of interest" description="Disordered" evidence="1">
    <location>
        <begin position="215"/>
        <end position="257"/>
    </location>
</feature>
<comment type="caution">
    <text evidence="4">The sequence shown here is derived from an EMBL/GenBank/DDBJ whole genome shotgun (WGS) entry which is preliminary data.</text>
</comment>
<sequence length="450" mass="47719">MLPLDAILPSCAILLLSITGANAQDEAKFVWGFTQTISTSLPSCQTLSISTEPVTGHGVPPFYMIAYPVGGAPITSFIGKNETNLNWTVTHPVGTQLMLGVVDSQGKTGGIDVPLYTVTQGSTTACIPPPPSSADALSPFTISSNVTNKLSTCQPWGLTMHGGIPPYNVSIVALNTTVVNNYTLGADDTVITWINRQQPNKRVLAAVSDMSGRWATGSPLVNTQGSTDTYCRGFDTTSSNGTSPSSGNNDSSGSHHLSRGKIGAIVGAIVGALLLFGAAARLWRRRQRLTAQQRQPRVDIDPFEEGPNTTDVYDIGMRPRPSSVLVSTDKGRPISTKESRLMAAGSLSPTSERFSSTNTSPLTSPHMFVHELPPSLSPESPSTSRGFSGKEGHRTATTSLAPTSDQFSSTDNTPVPSPHVVIHELPPTPHRTPLRASAKSENPPQNKKKI</sequence>
<feature type="compositionally biased region" description="Basic and acidic residues" evidence="1">
    <location>
        <begin position="329"/>
        <end position="340"/>
    </location>
</feature>
<gene>
    <name evidence="4" type="ORF">MVEN_00136600</name>
</gene>
<evidence type="ECO:0000313" key="5">
    <source>
        <dbReference type="Proteomes" id="UP000620124"/>
    </source>
</evidence>
<feature type="compositionally biased region" description="Low complexity" evidence="1">
    <location>
        <begin position="373"/>
        <end position="382"/>
    </location>
</feature>
<keyword evidence="2" id="KW-0812">Transmembrane</keyword>
<keyword evidence="2" id="KW-1133">Transmembrane helix</keyword>
<evidence type="ECO:0000256" key="1">
    <source>
        <dbReference type="SAM" id="MobiDB-lite"/>
    </source>
</evidence>
<keyword evidence="3" id="KW-0732">Signal</keyword>
<name>A0A8H6YW38_9AGAR</name>
<feature type="compositionally biased region" description="Polar residues" evidence="1">
    <location>
        <begin position="439"/>
        <end position="450"/>
    </location>
</feature>
<organism evidence="4 5">
    <name type="scientific">Mycena venus</name>
    <dbReference type="NCBI Taxonomy" id="2733690"/>
    <lineage>
        <taxon>Eukaryota</taxon>
        <taxon>Fungi</taxon>
        <taxon>Dikarya</taxon>
        <taxon>Basidiomycota</taxon>
        <taxon>Agaricomycotina</taxon>
        <taxon>Agaricomycetes</taxon>
        <taxon>Agaricomycetidae</taxon>
        <taxon>Agaricales</taxon>
        <taxon>Marasmiineae</taxon>
        <taxon>Mycenaceae</taxon>
        <taxon>Mycena</taxon>
    </lineage>
</organism>
<dbReference type="EMBL" id="JACAZI010000002">
    <property type="protein sequence ID" value="KAF7368175.1"/>
    <property type="molecule type" value="Genomic_DNA"/>
</dbReference>
<dbReference type="Proteomes" id="UP000620124">
    <property type="component" value="Unassembled WGS sequence"/>
</dbReference>
<reference evidence="4" key="1">
    <citation type="submission" date="2020-05" db="EMBL/GenBank/DDBJ databases">
        <title>Mycena genomes resolve the evolution of fungal bioluminescence.</title>
        <authorList>
            <person name="Tsai I.J."/>
        </authorList>
    </citation>
    <scope>NUCLEOTIDE SEQUENCE</scope>
    <source>
        <strain evidence="4">CCC161011</strain>
    </source>
</reference>
<accession>A0A8H6YW38</accession>
<feature type="compositionally biased region" description="Low complexity" evidence="1">
    <location>
        <begin position="235"/>
        <end position="254"/>
    </location>
</feature>
<evidence type="ECO:0000256" key="2">
    <source>
        <dbReference type="SAM" id="Phobius"/>
    </source>
</evidence>
<feature type="transmembrane region" description="Helical" evidence="2">
    <location>
        <begin position="262"/>
        <end position="283"/>
    </location>
</feature>
<keyword evidence="2" id="KW-0472">Membrane</keyword>
<feature type="compositionally biased region" description="Polar residues" evidence="1">
    <location>
        <begin position="219"/>
        <end position="229"/>
    </location>
</feature>
<feature type="compositionally biased region" description="Polar residues" evidence="1">
    <location>
        <begin position="395"/>
        <end position="414"/>
    </location>
</feature>
<feature type="compositionally biased region" description="Polar residues" evidence="1">
    <location>
        <begin position="347"/>
        <end position="361"/>
    </location>
</feature>